<feature type="domain" description="Proline dehydrogenase" evidence="11">
    <location>
        <begin position="44"/>
        <end position="303"/>
    </location>
</feature>
<dbReference type="PANTHER" id="PTHR13914">
    <property type="entry name" value="PROLINE OXIDASE"/>
    <property type="match status" value="1"/>
</dbReference>
<feature type="binding site" evidence="9">
    <location>
        <position position="292"/>
    </location>
    <ligand>
        <name>substrate</name>
    </ligand>
</feature>
<evidence type="ECO:0000256" key="5">
    <source>
        <dbReference type="ARBA" id="ARBA00022827"/>
    </source>
</evidence>
<evidence type="ECO:0000313" key="12">
    <source>
        <dbReference type="EMBL" id="PJF31561.1"/>
    </source>
</evidence>
<gene>
    <name evidence="12" type="ORF">CUN51_04320</name>
</gene>
<dbReference type="InterPro" id="IPR029041">
    <property type="entry name" value="FAD-linked_oxidoreductase-like"/>
</dbReference>
<keyword evidence="5 10" id="KW-0274">FAD</keyword>
<evidence type="ECO:0000256" key="10">
    <source>
        <dbReference type="PIRSR" id="PIRSR000196-2"/>
    </source>
</evidence>
<evidence type="ECO:0000256" key="3">
    <source>
        <dbReference type="ARBA" id="ARBA00022630"/>
    </source>
</evidence>
<dbReference type="GO" id="GO:0010133">
    <property type="term" value="P:L-proline catabolic process to L-glutamate"/>
    <property type="evidence" value="ECO:0007669"/>
    <property type="project" value="UniProtKB-UniPathway"/>
</dbReference>
<evidence type="ECO:0000256" key="1">
    <source>
        <dbReference type="ARBA" id="ARBA00004739"/>
    </source>
</evidence>
<dbReference type="GO" id="GO:0000166">
    <property type="term" value="F:nucleotide binding"/>
    <property type="evidence" value="ECO:0007669"/>
    <property type="project" value="UniProtKB-KW"/>
</dbReference>
<dbReference type="Gene3D" id="3.20.20.220">
    <property type="match status" value="1"/>
</dbReference>
<dbReference type="EC" id="1.5.5.2" evidence="2"/>
<dbReference type="Pfam" id="PF01619">
    <property type="entry name" value="Pro_dh"/>
    <property type="match status" value="1"/>
</dbReference>
<comment type="caution">
    <text evidence="12">The sequence shown here is derived from an EMBL/GenBank/DDBJ whole genome shotgun (WGS) entry which is preliminary data.</text>
</comment>
<keyword evidence="4 10" id="KW-0547">Nucleotide-binding</keyword>
<evidence type="ECO:0000313" key="13">
    <source>
        <dbReference type="Proteomes" id="UP000228921"/>
    </source>
</evidence>
<evidence type="ECO:0000256" key="2">
    <source>
        <dbReference type="ARBA" id="ARBA00012695"/>
    </source>
</evidence>
<comment type="catalytic activity">
    <reaction evidence="8">
        <text>L-proline + a quinone = (S)-1-pyrroline-5-carboxylate + a quinol + H(+)</text>
        <dbReference type="Rhea" id="RHEA:23784"/>
        <dbReference type="ChEBI" id="CHEBI:15378"/>
        <dbReference type="ChEBI" id="CHEBI:17388"/>
        <dbReference type="ChEBI" id="CHEBI:24646"/>
        <dbReference type="ChEBI" id="CHEBI:60039"/>
        <dbReference type="ChEBI" id="CHEBI:132124"/>
        <dbReference type="EC" id="1.5.5.2"/>
    </reaction>
</comment>
<dbReference type="InterPro" id="IPR002872">
    <property type="entry name" value="Proline_DH_dom"/>
</dbReference>
<keyword evidence="7" id="KW-0642">Proline metabolism</keyword>
<dbReference type="UniPathway" id="UPA00261">
    <property type="reaction ID" value="UER00373"/>
</dbReference>
<feature type="binding site" evidence="10">
    <location>
        <position position="200"/>
    </location>
    <ligand>
        <name>FAD</name>
        <dbReference type="ChEBI" id="CHEBI:57692"/>
    </ligand>
</feature>
<evidence type="ECO:0000256" key="9">
    <source>
        <dbReference type="PIRSR" id="PIRSR000196-1"/>
    </source>
</evidence>
<evidence type="ECO:0000256" key="8">
    <source>
        <dbReference type="ARBA" id="ARBA00048779"/>
    </source>
</evidence>
<feature type="binding site" evidence="10">
    <location>
        <position position="132"/>
    </location>
    <ligand>
        <name>FAD</name>
        <dbReference type="ChEBI" id="CHEBI:57692"/>
    </ligand>
</feature>
<feature type="binding site" evidence="9">
    <location>
        <position position="97"/>
    </location>
    <ligand>
        <name>substrate</name>
    </ligand>
</feature>
<evidence type="ECO:0000256" key="7">
    <source>
        <dbReference type="ARBA" id="ARBA00023062"/>
    </source>
</evidence>
<dbReference type="Proteomes" id="UP000228921">
    <property type="component" value="Unassembled WGS sequence"/>
</dbReference>
<accession>A0A2M8P1X0</accession>
<comment type="pathway">
    <text evidence="1">Amino-acid degradation; L-proline degradation into L-glutamate; L-glutamate from L-proline: step 1/2.</text>
</comment>
<dbReference type="GO" id="GO:0004657">
    <property type="term" value="F:proline dehydrogenase activity"/>
    <property type="evidence" value="ECO:0007669"/>
    <property type="project" value="UniProtKB-EC"/>
</dbReference>
<dbReference type="InterPro" id="IPR015659">
    <property type="entry name" value="Proline_oxidase"/>
</dbReference>
<dbReference type="PIRSF" id="PIRSF000196">
    <property type="entry name" value="Pro_dehydrog"/>
    <property type="match status" value="1"/>
</dbReference>
<dbReference type="InterPro" id="IPR008219">
    <property type="entry name" value="PRODH_bac_arc"/>
</dbReference>
<dbReference type="PANTHER" id="PTHR13914:SF0">
    <property type="entry name" value="PROLINE DEHYDROGENASE 1, MITOCHONDRIAL"/>
    <property type="match status" value="1"/>
</dbReference>
<reference evidence="12 13" key="1">
    <citation type="submission" date="2017-11" db="EMBL/GenBank/DDBJ databases">
        <title>Evolution of Phototrophy in the Chloroflexi Phylum Driven by Horizontal Gene Transfer.</title>
        <authorList>
            <person name="Ward L.M."/>
            <person name="Hemp J."/>
            <person name="Shih P.M."/>
            <person name="Mcglynn S.E."/>
            <person name="Fischer W."/>
        </authorList>
    </citation>
    <scope>NUCLEOTIDE SEQUENCE [LARGE SCALE GENOMIC DNA]</scope>
    <source>
        <strain evidence="12">CP2_2F</strain>
    </source>
</reference>
<dbReference type="AlphaFoldDB" id="A0A2M8P1X0"/>
<evidence type="ECO:0000259" key="11">
    <source>
        <dbReference type="Pfam" id="PF01619"/>
    </source>
</evidence>
<comment type="cofactor">
    <cofactor evidence="10">
        <name>FAD</name>
        <dbReference type="ChEBI" id="CHEBI:57692"/>
    </cofactor>
    <text evidence="10">Binds 1 FAD per subunit.</text>
</comment>
<proteinExistence type="predicted"/>
<feature type="binding site" evidence="10">
    <location>
        <begin position="186"/>
        <end position="188"/>
    </location>
    <ligand>
        <name>FAD</name>
        <dbReference type="ChEBI" id="CHEBI:57692"/>
    </ligand>
</feature>
<feature type="binding site" evidence="9">
    <location>
        <position position="293"/>
    </location>
    <ligand>
        <name>substrate</name>
    </ligand>
</feature>
<organism evidence="12 13">
    <name type="scientific">Candidatus Thermofonsia Clade 1 bacterium</name>
    <dbReference type="NCBI Taxonomy" id="2364210"/>
    <lineage>
        <taxon>Bacteria</taxon>
        <taxon>Bacillati</taxon>
        <taxon>Chloroflexota</taxon>
        <taxon>Candidatus Thermofontia</taxon>
        <taxon>Candidatus Thermofonsia Clade 1</taxon>
    </lineage>
</organism>
<protein>
    <recommendedName>
        <fullName evidence="2">proline dehydrogenase</fullName>
        <ecNumber evidence="2">1.5.5.2</ecNumber>
    </recommendedName>
</protein>
<keyword evidence="6" id="KW-0560">Oxidoreductase</keyword>
<name>A0A2M8P1X0_9CHLR</name>
<keyword evidence="3" id="KW-0285">Flavoprotein</keyword>
<evidence type="ECO:0000256" key="4">
    <source>
        <dbReference type="ARBA" id="ARBA00022741"/>
    </source>
</evidence>
<feature type="binding site" evidence="10">
    <location>
        <begin position="230"/>
        <end position="231"/>
    </location>
    <ligand>
        <name>FAD</name>
        <dbReference type="ChEBI" id="CHEBI:57692"/>
    </ligand>
</feature>
<evidence type="ECO:0000256" key="6">
    <source>
        <dbReference type="ARBA" id="ARBA00023002"/>
    </source>
</evidence>
<dbReference type="SUPFAM" id="SSF51730">
    <property type="entry name" value="FAD-linked oxidoreductase"/>
    <property type="match status" value="1"/>
</dbReference>
<dbReference type="EMBL" id="PGTK01000003">
    <property type="protein sequence ID" value="PJF31561.1"/>
    <property type="molecule type" value="Genomic_DNA"/>
</dbReference>
<sequence>MLMRSVFLYLARSRTARQVLMRLPGAQRMARRFVAGETLAQGIEAVRALNARGLLATLDHLGENVVTETDAARAMQDYLDLLDAIDRSGVNTNVSLKLTQLGLDISFEVCLNNMRCILERAAHYGNFVRIDMEGSAYTEQTLRLYRTLRDQHGFRNVGVVIQAYLYRSFDDARALAEEGANIRLCKGAYKEPPSIAFPEKRDVDANFVKLAEYFLSPEARERGAYIGVATHDDNMINAVKNYAAAQVIPKDRFEFQMLYGVRSAAQKALAAEGYKVRVYVPYGTEWYPYFMRRLAERPANVWFIVRNFFRN</sequence>
<feature type="binding site" evidence="10">
    <location>
        <position position="162"/>
    </location>
    <ligand>
        <name>FAD</name>
        <dbReference type="ChEBI" id="CHEBI:57692"/>
    </ligand>
</feature>